<evidence type="ECO:0000313" key="1">
    <source>
        <dbReference type="EMBL" id="CUS31494.1"/>
    </source>
</evidence>
<sequence length="180" mass="19959">MISSGNQDGKLGQSLADNERAGSAFLEHQRAWETFATETIHMIPVLKAQMTAVTQETERAAMELLLHLRMLTSPDGAATSMDDSTSLSKVVMAMQFQDITRQKLEHVGLALDRLKAHLQALLKGPCDEEAKREIAALQLVEHHYTMEEERRLHTAALGLDYGEPVPMDTSSNEPDSVTLF</sequence>
<dbReference type="OrthoDB" id="5292315at2"/>
<keyword evidence="2" id="KW-1185">Reference proteome</keyword>
<protein>
    <submittedName>
        <fullName evidence="1">Uncharacterized protein</fullName>
    </submittedName>
</protein>
<dbReference type="Gene3D" id="1.10.287.500">
    <property type="entry name" value="Helix hairpin bin"/>
    <property type="match status" value="1"/>
</dbReference>
<name>A0A0S4L6H0_9BACT</name>
<reference evidence="2" key="1">
    <citation type="submission" date="2015-10" db="EMBL/GenBank/DDBJ databases">
        <authorList>
            <person name="Luecker S."/>
            <person name="Luecker S."/>
        </authorList>
    </citation>
    <scope>NUCLEOTIDE SEQUENCE [LARGE SCALE GENOMIC DNA]</scope>
</reference>
<dbReference type="Proteomes" id="UP000198736">
    <property type="component" value="Unassembled WGS sequence"/>
</dbReference>
<dbReference type="AlphaFoldDB" id="A0A0S4L6H0"/>
<dbReference type="SUPFAM" id="SSF75708">
    <property type="entry name" value="Chemotaxis phosphatase CheZ"/>
    <property type="match status" value="1"/>
</dbReference>
<dbReference type="EMBL" id="CZPZ01000001">
    <property type="protein sequence ID" value="CUS31494.1"/>
    <property type="molecule type" value="Genomic_DNA"/>
</dbReference>
<dbReference type="STRING" id="1742973.COMA2_10135"/>
<organism evidence="1 2">
    <name type="scientific">Candidatus Nitrospira nitrificans</name>
    <dbReference type="NCBI Taxonomy" id="1742973"/>
    <lineage>
        <taxon>Bacteria</taxon>
        <taxon>Pseudomonadati</taxon>
        <taxon>Nitrospirota</taxon>
        <taxon>Nitrospiria</taxon>
        <taxon>Nitrospirales</taxon>
        <taxon>Nitrospiraceae</taxon>
        <taxon>Nitrospira</taxon>
    </lineage>
</organism>
<gene>
    <name evidence="1" type="ORF">COMA2_10135</name>
</gene>
<dbReference type="RefSeq" id="WP_090893719.1">
    <property type="nucleotide sequence ID" value="NZ_CZPZ01000001.1"/>
</dbReference>
<accession>A0A0S4L6H0</accession>
<evidence type="ECO:0000313" key="2">
    <source>
        <dbReference type="Proteomes" id="UP000198736"/>
    </source>
</evidence>
<proteinExistence type="predicted"/>